<dbReference type="OrthoDB" id="7752123at2759"/>
<dbReference type="AlphaFoldDB" id="A0A158NQ92"/>
<dbReference type="Proteomes" id="UP000005205">
    <property type="component" value="Unassembled WGS sequence"/>
</dbReference>
<sequence length="95" mass="10992">MRVKNAYAERIEEIGNVGFIIHNVSLSAYYPTLETDDKRNYLDDQGNGLRNVDYLDDRARYVTVASNLKSGIPHETKICIEELNEQFEKQIPMQI</sequence>
<gene>
    <name evidence="1" type="primary">105622901</name>
</gene>
<dbReference type="KEGG" id="acep:105622901"/>
<organism evidence="1 2">
    <name type="scientific">Atta cephalotes</name>
    <name type="common">Leafcutter ant</name>
    <dbReference type="NCBI Taxonomy" id="12957"/>
    <lineage>
        <taxon>Eukaryota</taxon>
        <taxon>Metazoa</taxon>
        <taxon>Ecdysozoa</taxon>
        <taxon>Arthropoda</taxon>
        <taxon>Hexapoda</taxon>
        <taxon>Insecta</taxon>
        <taxon>Pterygota</taxon>
        <taxon>Neoptera</taxon>
        <taxon>Endopterygota</taxon>
        <taxon>Hymenoptera</taxon>
        <taxon>Apocrita</taxon>
        <taxon>Aculeata</taxon>
        <taxon>Formicoidea</taxon>
        <taxon>Formicidae</taxon>
        <taxon>Myrmicinae</taxon>
        <taxon>Atta</taxon>
    </lineage>
</organism>
<dbReference type="InParanoid" id="A0A158NQ92"/>
<dbReference type="EMBL" id="ADTU01022973">
    <property type="status" value="NOT_ANNOTATED_CDS"/>
    <property type="molecule type" value="Genomic_DNA"/>
</dbReference>
<protein>
    <submittedName>
        <fullName evidence="1">Uncharacterized protein</fullName>
    </submittedName>
</protein>
<proteinExistence type="predicted"/>
<name>A0A158NQ92_ATTCE</name>
<evidence type="ECO:0000313" key="1">
    <source>
        <dbReference type="EnsemblMetazoa" id="XP_012059700.1"/>
    </source>
</evidence>
<reference evidence="2" key="1">
    <citation type="journal article" date="2011" name="PLoS Genet.">
        <title>The genome sequence of the leaf-cutter ant Atta cephalotes reveals insights into its obligate symbiotic lifestyle.</title>
        <authorList>
            <person name="Suen G."/>
            <person name="Teiling C."/>
            <person name="Li L."/>
            <person name="Holt C."/>
            <person name="Abouheif E."/>
            <person name="Bornberg-Bauer E."/>
            <person name="Bouffard P."/>
            <person name="Caldera E.J."/>
            <person name="Cash E."/>
            <person name="Cavanaugh A."/>
            <person name="Denas O."/>
            <person name="Elhaik E."/>
            <person name="Fave M.J."/>
            <person name="Gadau J."/>
            <person name="Gibson J.D."/>
            <person name="Graur D."/>
            <person name="Grubbs K.J."/>
            <person name="Hagen D.E."/>
            <person name="Harkins T.T."/>
            <person name="Helmkampf M."/>
            <person name="Hu H."/>
            <person name="Johnson B.R."/>
            <person name="Kim J."/>
            <person name="Marsh S.E."/>
            <person name="Moeller J.A."/>
            <person name="Munoz-Torres M.C."/>
            <person name="Murphy M.C."/>
            <person name="Naughton M.C."/>
            <person name="Nigam S."/>
            <person name="Overson R."/>
            <person name="Rajakumar R."/>
            <person name="Reese J.T."/>
            <person name="Scott J.J."/>
            <person name="Smith C.R."/>
            <person name="Tao S."/>
            <person name="Tsutsui N.D."/>
            <person name="Viljakainen L."/>
            <person name="Wissler L."/>
            <person name="Yandell M.D."/>
            <person name="Zimmer F."/>
            <person name="Taylor J."/>
            <person name="Slater S.C."/>
            <person name="Clifton S.W."/>
            <person name="Warren W.C."/>
            <person name="Elsik C.G."/>
            <person name="Smith C.D."/>
            <person name="Weinstock G.M."/>
            <person name="Gerardo N.M."/>
            <person name="Currie C.R."/>
        </authorList>
    </citation>
    <scope>NUCLEOTIDE SEQUENCE [LARGE SCALE GENOMIC DNA]</scope>
</reference>
<dbReference type="EnsemblMetazoa" id="XM_012204310.1">
    <property type="protein sequence ID" value="XP_012059700.1"/>
    <property type="gene ID" value="LOC105622901"/>
</dbReference>
<reference evidence="1" key="2">
    <citation type="submission" date="2016-04" db="UniProtKB">
        <authorList>
            <consortium name="EnsemblMetazoa"/>
        </authorList>
    </citation>
    <scope>IDENTIFICATION</scope>
</reference>
<dbReference type="EMBL" id="ADTU01022971">
    <property type="status" value="NOT_ANNOTATED_CDS"/>
    <property type="molecule type" value="Genomic_DNA"/>
</dbReference>
<dbReference type="EMBL" id="ADTU01022972">
    <property type="status" value="NOT_ANNOTATED_CDS"/>
    <property type="molecule type" value="Genomic_DNA"/>
</dbReference>
<evidence type="ECO:0000313" key="2">
    <source>
        <dbReference type="Proteomes" id="UP000005205"/>
    </source>
</evidence>
<keyword evidence="2" id="KW-1185">Reference proteome</keyword>
<accession>A0A158NQ92</accession>